<evidence type="ECO:0000256" key="3">
    <source>
        <dbReference type="ARBA" id="ARBA00023163"/>
    </source>
</evidence>
<dbReference type="SUPFAM" id="SSF46689">
    <property type="entry name" value="Homeodomain-like"/>
    <property type="match status" value="2"/>
</dbReference>
<dbReference type="InterPro" id="IPR018060">
    <property type="entry name" value="HTH_AraC"/>
</dbReference>
<dbReference type="Gene3D" id="1.10.10.60">
    <property type="entry name" value="Homeodomain-like"/>
    <property type="match status" value="2"/>
</dbReference>
<protein>
    <submittedName>
        <fullName evidence="5">HTH-type transcriptional regulator YesS</fullName>
    </submittedName>
</protein>
<keyword evidence="2" id="KW-0238">DNA-binding</keyword>
<dbReference type="InterPro" id="IPR009057">
    <property type="entry name" value="Homeodomain-like_sf"/>
</dbReference>
<accession>A0ABY5MIM3</accession>
<evidence type="ECO:0000313" key="6">
    <source>
        <dbReference type="Proteomes" id="UP001342418"/>
    </source>
</evidence>
<dbReference type="PANTHER" id="PTHR46796:SF14">
    <property type="entry name" value="TRANSCRIPTIONAL REGULATORY PROTEIN"/>
    <property type="match status" value="1"/>
</dbReference>
<evidence type="ECO:0000313" key="5">
    <source>
        <dbReference type="EMBL" id="UUP17056.1"/>
    </source>
</evidence>
<evidence type="ECO:0000259" key="4">
    <source>
        <dbReference type="PROSITE" id="PS01124"/>
    </source>
</evidence>
<dbReference type="PROSITE" id="PS01124">
    <property type="entry name" value="HTH_ARAC_FAMILY_2"/>
    <property type="match status" value="1"/>
</dbReference>
<gene>
    <name evidence="5" type="primary">yesS</name>
    <name evidence="5" type="ORF">NTH_01507</name>
</gene>
<dbReference type="RefSeq" id="WP_338529425.1">
    <property type="nucleotide sequence ID" value="NZ_CP030941.1"/>
</dbReference>
<feature type="domain" description="HTH araC/xylS-type" evidence="4">
    <location>
        <begin position="194"/>
        <end position="292"/>
    </location>
</feature>
<reference evidence="5 6" key="1">
    <citation type="submission" date="2018-07" db="EMBL/GenBank/DDBJ databases">
        <title>Genome sequence of Nitratireductor thuwali#1536.</title>
        <authorList>
            <person name="Michoud G."/>
            <person name="Merlino G."/>
            <person name="Sefrji F.O."/>
            <person name="Daffonchio D."/>
        </authorList>
    </citation>
    <scope>NUCLEOTIDE SEQUENCE [LARGE SCALE GENOMIC DNA]</scope>
    <source>
        <strain evidence="6">Nit1536</strain>
    </source>
</reference>
<dbReference type="Proteomes" id="UP001342418">
    <property type="component" value="Chromosome"/>
</dbReference>
<name>A0ABY5MIM3_9HYPH</name>
<proteinExistence type="predicted"/>
<keyword evidence="3" id="KW-0804">Transcription</keyword>
<dbReference type="Pfam" id="PF12833">
    <property type="entry name" value="HTH_18"/>
    <property type="match status" value="1"/>
</dbReference>
<evidence type="ECO:0000256" key="1">
    <source>
        <dbReference type="ARBA" id="ARBA00023015"/>
    </source>
</evidence>
<dbReference type="InterPro" id="IPR050204">
    <property type="entry name" value="AraC_XylS_family_regulators"/>
</dbReference>
<keyword evidence="6" id="KW-1185">Reference proteome</keyword>
<organism evidence="5 6">
    <name type="scientific">Nitratireductor thuwali</name>
    <dbReference type="NCBI Taxonomy" id="2267699"/>
    <lineage>
        <taxon>Bacteria</taxon>
        <taxon>Pseudomonadati</taxon>
        <taxon>Pseudomonadota</taxon>
        <taxon>Alphaproteobacteria</taxon>
        <taxon>Hyphomicrobiales</taxon>
        <taxon>Phyllobacteriaceae</taxon>
        <taxon>Nitratireductor</taxon>
    </lineage>
</organism>
<dbReference type="EMBL" id="CP030941">
    <property type="protein sequence ID" value="UUP17056.1"/>
    <property type="molecule type" value="Genomic_DNA"/>
</dbReference>
<dbReference type="SMART" id="SM00342">
    <property type="entry name" value="HTH_ARAC"/>
    <property type="match status" value="1"/>
</dbReference>
<dbReference type="PANTHER" id="PTHR46796">
    <property type="entry name" value="HTH-TYPE TRANSCRIPTIONAL ACTIVATOR RHAS-RELATED"/>
    <property type="match status" value="1"/>
</dbReference>
<keyword evidence="1" id="KW-0805">Transcription regulation</keyword>
<sequence length="316" mass="34577">MTAPAYPSLAQWYSRGPRARHVRSIKSSGGILNMLEITQPPGDMSIPAVPDFVLFEDLLGGTRFGANHGGGHFLDTTAKGGVYPVAPNFALSSKVSTPHHVRSFAFPMAQWQSVLDEAIYGSFSFDGLDIFRAPHATPTIRSALRKLWSLSADEGAPSRLLARAAGCEILAELCRSAGSPLVPVRGGLAPWAERRCLEFMHARLSEDISLDELAAEARLSPFHFARMFKQSVGVPPRVYLTRLRMEKACELLAQTDLPVTEIAQEVGYSSNQVLARIFIKHQHMSPSDYRRAVRDPVRQISLQTLGAAIAASETPQ</sequence>
<evidence type="ECO:0000256" key="2">
    <source>
        <dbReference type="ARBA" id="ARBA00023125"/>
    </source>
</evidence>